<dbReference type="AlphaFoldDB" id="A0A9X3E774"/>
<evidence type="ECO:0000313" key="3">
    <source>
        <dbReference type="Proteomes" id="UP001144805"/>
    </source>
</evidence>
<evidence type="ECO:0000313" key="2">
    <source>
        <dbReference type="EMBL" id="MCX5567895.1"/>
    </source>
</evidence>
<evidence type="ECO:0008006" key="4">
    <source>
        <dbReference type="Google" id="ProtNLM"/>
    </source>
</evidence>
<evidence type="ECO:0000256" key="1">
    <source>
        <dbReference type="SAM" id="MobiDB-lite"/>
    </source>
</evidence>
<organism evidence="2 3">
    <name type="scientific">Kaistia nematophila</name>
    <dbReference type="NCBI Taxonomy" id="2994654"/>
    <lineage>
        <taxon>Bacteria</taxon>
        <taxon>Pseudomonadati</taxon>
        <taxon>Pseudomonadota</taxon>
        <taxon>Alphaproteobacteria</taxon>
        <taxon>Hyphomicrobiales</taxon>
        <taxon>Kaistiaceae</taxon>
        <taxon>Kaistia</taxon>
    </lineage>
</organism>
<protein>
    <recommendedName>
        <fullName evidence="4">DUF2946 domain-containing protein</fullName>
    </recommendedName>
</protein>
<gene>
    <name evidence="2" type="ORF">OSH07_01670</name>
</gene>
<dbReference type="EMBL" id="JAPKNK010000001">
    <property type="protein sequence ID" value="MCX5567895.1"/>
    <property type="molecule type" value="Genomic_DNA"/>
</dbReference>
<comment type="caution">
    <text evidence="2">The sequence shown here is derived from an EMBL/GenBank/DDBJ whole genome shotgun (WGS) entry which is preliminary data.</text>
</comment>
<dbReference type="Proteomes" id="UP001144805">
    <property type="component" value="Unassembled WGS sequence"/>
</dbReference>
<sequence length="130" mass="13555">MDALRKLIWQELKTALLAVGVVYLLLSQGLISAYAQTAMAAAEAGPRFIICSPLGGADAEDPIKALARDCCSTLCQAASAIGPSLAPSPVVFAFRVDARPAQWRPAGTVRGPPSETRLVPEARGPPSLSI</sequence>
<accession>A0A9X3E774</accession>
<name>A0A9X3E774_9HYPH</name>
<reference evidence="2" key="1">
    <citation type="submission" date="2022-11" db="EMBL/GenBank/DDBJ databases">
        <title>Biodiversity and phylogenetic relationships of bacteria.</title>
        <authorList>
            <person name="Machado R.A.R."/>
            <person name="Bhat A."/>
            <person name="Loulou A."/>
            <person name="Kallel S."/>
        </authorList>
    </citation>
    <scope>NUCLEOTIDE SEQUENCE</scope>
    <source>
        <strain evidence="2">K-TC2</strain>
    </source>
</reference>
<feature type="region of interest" description="Disordered" evidence="1">
    <location>
        <begin position="104"/>
        <end position="130"/>
    </location>
</feature>
<proteinExistence type="predicted"/>
<dbReference type="RefSeq" id="WP_266336863.1">
    <property type="nucleotide sequence ID" value="NZ_JAPKNK010000001.1"/>
</dbReference>
<keyword evidence="3" id="KW-1185">Reference proteome</keyword>